<dbReference type="Gene3D" id="2.40.30.10">
    <property type="entry name" value="Translation factors"/>
    <property type="match status" value="2"/>
</dbReference>
<dbReference type="SUPFAM" id="SSF50447">
    <property type="entry name" value="Translation proteins"/>
    <property type="match status" value="1"/>
</dbReference>
<dbReference type="Pfam" id="PF03144">
    <property type="entry name" value="GTP_EFTU_D2"/>
    <property type="match status" value="1"/>
</dbReference>
<dbReference type="NCBIfam" id="NF000766">
    <property type="entry name" value="PRK00049.1"/>
    <property type="match status" value="1"/>
</dbReference>
<dbReference type="PROSITE" id="PS51722">
    <property type="entry name" value="G_TR_2"/>
    <property type="match status" value="1"/>
</dbReference>
<dbReference type="InterPro" id="IPR031157">
    <property type="entry name" value="G_TR_CS"/>
</dbReference>
<dbReference type="GO" id="GO:0005739">
    <property type="term" value="C:mitochondrion"/>
    <property type="evidence" value="ECO:0007669"/>
    <property type="project" value="UniProtKB-SubCell"/>
</dbReference>
<comment type="similarity">
    <text evidence="2 14">Belongs to the TRAFAC class translation factor GTPase superfamily. Classic translation factor GTPase family. EF-Tu/EF-1A subfamily.</text>
</comment>
<feature type="domain" description="Tr-type G" evidence="15">
    <location>
        <begin position="14"/>
        <end position="209"/>
    </location>
</feature>
<dbReference type="GO" id="GO:0005525">
    <property type="term" value="F:GTP binding"/>
    <property type="evidence" value="ECO:0007669"/>
    <property type="project" value="UniProtKB-UniRule"/>
</dbReference>
<dbReference type="NCBIfam" id="NF009373">
    <property type="entry name" value="PRK12736.1"/>
    <property type="match status" value="1"/>
</dbReference>
<dbReference type="Pfam" id="PF03143">
    <property type="entry name" value="GTP_EFTU_D3"/>
    <property type="match status" value="1"/>
</dbReference>
<dbReference type="PANTHER" id="PTHR43721:SF36">
    <property type="entry name" value="ELONGATION FACTOR TU, MITOCHONDRIAL"/>
    <property type="match status" value="1"/>
</dbReference>
<comment type="function">
    <text evidence="14">This protein promotes the GTP-dependent binding of aminoacyl-tRNA to the A-site of ribosomes during protein biosynthesis.</text>
</comment>
<dbReference type="Pfam" id="PF00009">
    <property type="entry name" value="GTP_EFTU"/>
    <property type="match status" value="1"/>
</dbReference>
<dbReference type="NCBIfam" id="TIGR00485">
    <property type="entry name" value="EF-Tu"/>
    <property type="match status" value="1"/>
</dbReference>
<reference evidence="16 17" key="1">
    <citation type="submission" date="2014-04" db="EMBL/GenBank/DDBJ databases">
        <title>A new species of microsporidia sheds light on the evolution of extreme parasitism.</title>
        <authorList>
            <person name="Haag K.L."/>
            <person name="James T.Y."/>
            <person name="Larsson R."/>
            <person name="Schaer T.M."/>
            <person name="Refardt D."/>
            <person name="Pombert J.-F."/>
            <person name="Ebert D."/>
        </authorList>
    </citation>
    <scope>NUCLEOTIDE SEQUENCE [LARGE SCALE GENOMIC DNA]</scope>
    <source>
        <strain evidence="16 17">UGP3</strain>
        <tissue evidence="16">Spores</tissue>
    </source>
</reference>
<evidence type="ECO:0000259" key="15">
    <source>
        <dbReference type="PROSITE" id="PS51722"/>
    </source>
</evidence>
<dbReference type="InterPro" id="IPR004160">
    <property type="entry name" value="Transl_elong_EFTu/EF1A_C"/>
</dbReference>
<organism evidence="16 17">
    <name type="scientific">Mitosporidium daphniae</name>
    <dbReference type="NCBI Taxonomy" id="1485682"/>
    <lineage>
        <taxon>Eukaryota</taxon>
        <taxon>Fungi</taxon>
        <taxon>Fungi incertae sedis</taxon>
        <taxon>Microsporidia</taxon>
        <taxon>Mitosporidium</taxon>
    </lineage>
</organism>
<keyword evidence="17" id="KW-1185">Reference proteome</keyword>
<dbReference type="GO" id="GO:0003746">
    <property type="term" value="F:translation elongation factor activity"/>
    <property type="evidence" value="ECO:0007669"/>
    <property type="project" value="UniProtKB-UniRule"/>
</dbReference>
<dbReference type="GO" id="GO:0046872">
    <property type="term" value="F:metal ion binding"/>
    <property type="evidence" value="ECO:0007669"/>
    <property type="project" value="UniProtKB-KW"/>
</dbReference>
<comment type="subcellular location">
    <subcellularLocation>
        <location evidence="1">Mitochondrion</location>
    </subcellularLocation>
</comment>
<keyword evidence="7 14" id="KW-0251">Elongation factor</keyword>
<keyword evidence="8" id="KW-0378">Hydrolase</keyword>
<comment type="caution">
    <text evidence="16">The sequence shown here is derived from an EMBL/GenBank/DDBJ whole genome shotgun (WGS) entry which is preliminary data.</text>
</comment>
<dbReference type="FunFam" id="3.40.50.300:FF:000576">
    <property type="entry name" value="Elongation factor Tu"/>
    <property type="match status" value="1"/>
</dbReference>
<dbReference type="InterPro" id="IPR009000">
    <property type="entry name" value="Transl_B-barrel_sf"/>
</dbReference>
<dbReference type="PANTHER" id="PTHR43721">
    <property type="entry name" value="ELONGATION FACTOR TU-RELATED"/>
    <property type="match status" value="1"/>
</dbReference>
<dbReference type="InterPro" id="IPR033720">
    <property type="entry name" value="EFTU_2"/>
</dbReference>
<dbReference type="CDD" id="cd03707">
    <property type="entry name" value="EFTU_III"/>
    <property type="match status" value="1"/>
</dbReference>
<dbReference type="FunFam" id="2.40.30.10:FF:000001">
    <property type="entry name" value="Elongation factor Tu"/>
    <property type="match status" value="1"/>
</dbReference>
<dbReference type="InterPro" id="IPR041709">
    <property type="entry name" value="EF-Tu_GTP-bd"/>
</dbReference>
<keyword evidence="11" id="KW-0809">Transit peptide</keyword>
<dbReference type="InterPro" id="IPR000795">
    <property type="entry name" value="T_Tr_GTP-bd_dom"/>
</dbReference>
<dbReference type="Proteomes" id="UP000029725">
    <property type="component" value="Unassembled WGS sequence"/>
</dbReference>
<name>A0A098VMP6_9MICR</name>
<evidence type="ECO:0000256" key="4">
    <source>
        <dbReference type="ARBA" id="ARBA00022490"/>
    </source>
</evidence>
<dbReference type="InterPro" id="IPR050055">
    <property type="entry name" value="EF-Tu_GTPase"/>
</dbReference>
<keyword evidence="10" id="KW-0648">Protein biosynthesis</keyword>
<protein>
    <recommendedName>
        <fullName evidence="14">Elongation factor Tu</fullName>
    </recommendedName>
</protein>
<dbReference type="InterPro" id="IPR004541">
    <property type="entry name" value="Transl_elong_EFTu/EF1A_bac/org"/>
</dbReference>
<keyword evidence="5" id="KW-0479">Metal-binding</keyword>
<evidence type="ECO:0000256" key="9">
    <source>
        <dbReference type="ARBA" id="ARBA00022842"/>
    </source>
</evidence>
<evidence type="ECO:0000256" key="12">
    <source>
        <dbReference type="ARBA" id="ARBA00023128"/>
    </source>
</evidence>
<evidence type="ECO:0000256" key="11">
    <source>
        <dbReference type="ARBA" id="ARBA00022946"/>
    </source>
</evidence>
<dbReference type="InterPro" id="IPR004161">
    <property type="entry name" value="EFTu-like_2"/>
</dbReference>
<comment type="subunit">
    <text evidence="3">Monomer.</text>
</comment>
<evidence type="ECO:0000256" key="7">
    <source>
        <dbReference type="ARBA" id="ARBA00022768"/>
    </source>
</evidence>
<evidence type="ECO:0000256" key="14">
    <source>
        <dbReference type="RuleBase" id="RU000325"/>
    </source>
</evidence>
<keyword evidence="4" id="KW-0963">Cytoplasm</keyword>
<evidence type="ECO:0000313" key="17">
    <source>
        <dbReference type="Proteomes" id="UP000029725"/>
    </source>
</evidence>
<accession>A0A098VMP6</accession>
<dbReference type="GO" id="GO:0070125">
    <property type="term" value="P:mitochondrial translational elongation"/>
    <property type="evidence" value="ECO:0007669"/>
    <property type="project" value="TreeGrafter"/>
</dbReference>
<dbReference type="NCBIfam" id="TIGR00231">
    <property type="entry name" value="small_GTP"/>
    <property type="match status" value="1"/>
</dbReference>
<dbReference type="PROSITE" id="PS00301">
    <property type="entry name" value="G_TR_1"/>
    <property type="match status" value="1"/>
</dbReference>
<sequence length="400" mass="43345">MIRCYAEGKFVRALPHLNIGTIGHVDHGKTSLTAAITKVLSKGGHTKYKEYKDIDNAPEERARGITINATHIEYQTANRHYGHVDCPGHADYIKNMISGASHMDGAILVVSATDGAMPQTKEHLLLARQIGIEHLVVFVNKADAVDAEMIELVEMEIRDLLTANKYDGEATPIIVGSALCALENRSPEIGESSIIALVNAIDSFIPTPKRDLDKPFLMSIENIHSISGRGTVAAGLIETGTITKGTDVEVVGFGGIRTTTVTGIETFRKELDRGEAGDSVGLLLRSLKKEDMCRGQVIAAPKTAFPVKKFECTFYFLSTEEGGRHTAIVSKYRPQIFLRATDITGEFTLPEGLDVMMPGDKTHNLVISLIFDVALKPGDKFSVREGGKTVGTGVVTKILS</sequence>
<proteinExistence type="inferred from homology"/>
<dbReference type="EMBL" id="JMKJ01000590">
    <property type="protein sequence ID" value="KGG50240.1"/>
    <property type="molecule type" value="Genomic_DNA"/>
</dbReference>
<evidence type="ECO:0000256" key="5">
    <source>
        <dbReference type="ARBA" id="ARBA00022723"/>
    </source>
</evidence>
<keyword evidence="13 14" id="KW-0342">GTP-binding</keyword>
<dbReference type="RefSeq" id="XP_013236667.1">
    <property type="nucleotide sequence ID" value="XM_013381213.1"/>
</dbReference>
<dbReference type="NCBIfam" id="NF009372">
    <property type="entry name" value="PRK12735.1"/>
    <property type="match status" value="1"/>
</dbReference>
<keyword evidence="9" id="KW-0460">Magnesium</keyword>
<evidence type="ECO:0000256" key="8">
    <source>
        <dbReference type="ARBA" id="ARBA00022801"/>
    </source>
</evidence>
<evidence type="ECO:0000256" key="3">
    <source>
        <dbReference type="ARBA" id="ARBA00011245"/>
    </source>
</evidence>
<dbReference type="GO" id="GO:0003924">
    <property type="term" value="F:GTPase activity"/>
    <property type="evidence" value="ECO:0007669"/>
    <property type="project" value="UniProtKB-UniRule"/>
</dbReference>
<evidence type="ECO:0000256" key="13">
    <source>
        <dbReference type="ARBA" id="ARBA00023134"/>
    </source>
</evidence>
<dbReference type="SUPFAM" id="SSF52540">
    <property type="entry name" value="P-loop containing nucleoside triphosphate hydrolases"/>
    <property type="match status" value="1"/>
</dbReference>
<keyword evidence="12" id="KW-0496">Mitochondrion</keyword>
<evidence type="ECO:0000256" key="1">
    <source>
        <dbReference type="ARBA" id="ARBA00004173"/>
    </source>
</evidence>
<keyword evidence="6 14" id="KW-0547">Nucleotide-binding</keyword>
<dbReference type="Gene3D" id="3.40.50.300">
    <property type="entry name" value="P-loop containing nucleotide triphosphate hydrolases"/>
    <property type="match status" value="1"/>
</dbReference>
<dbReference type="PRINTS" id="PR00315">
    <property type="entry name" value="ELONGATNFCT"/>
</dbReference>
<evidence type="ECO:0000256" key="2">
    <source>
        <dbReference type="ARBA" id="ARBA00007249"/>
    </source>
</evidence>
<evidence type="ECO:0000256" key="6">
    <source>
        <dbReference type="ARBA" id="ARBA00022741"/>
    </source>
</evidence>
<dbReference type="SUPFAM" id="SSF50465">
    <property type="entry name" value="EF-Tu/eEF-1alpha/eIF2-gamma C-terminal domain"/>
    <property type="match status" value="1"/>
</dbReference>
<dbReference type="InterPro" id="IPR009001">
    <property type="entry name" value="Transl_elong_EF1A/Init_IF2_C"/>
</dbReference>
<dbReference type="VEuPathDB" id="MicrosporidiaDB:DI09_7p190"/>
<dbReference type="AlphaFoldDB" id="A0A098VMP6"/>
<dbReference type="InterPro" id="IPR005225">
    <property type="entry name" value="Small_GTP-bd"/>
</dbReference>
<gene>
    <name evidence="16" type="ORF">DI09_7p190</name>
</gene>
<evidence type="ECO:0000313" key="16">
    <source>
        <dbReference type="EMBL" id="KGG50240.1"/>
    </source>
</evidence>
<dbReference type="HOGENOM" id="CLU_007265_0_0_1"/>
<dbReference type="CDD" id="cd03697">
    <property type="entry name" value="EFTU_II"/>
    <property type="match status" value="1"/>
</dbReference>
<evidence type="ECO:0000256" key="10">
    <source>
        <dbReference type="ARBA" id="ARBA00022917"/>
    </source>
</evidence>
<dbReference type="GeneID" id="25260847"/>
<dbReference type="CDD" id="cd01884">
    <property type="entry name" value="EF_Tu"/>
    <property type="match status" value="1"/>
</dbReference>
<dbReference type="InterPro" id="IPR027417">
    <property type="entry name" value="P-loop_NTPase"/>
</dbReference>
<dbReference type="OrthoDB" id="342024at2759"/>